<sequence length="330" mass="34361">MDPILSYPSPLFLSLILLVITRGISGATFTFINTCDYTVWPGILGNTQLGSTGFELPPGKSAALQGLPGWSGRFWGRTGCNFDANSGVGTCATGDCGSNQVECNGAGATPPATLAEFTLGSGSLQDFYDVSLVDGYNLPMIVEAVGGSGVCGATGCIVDLNQQCPTELQVDGGQACRSACEAFGTPEYCCSDAYSTPDTCQPSVYSQIFKSACPRSYSYAYDDATSTFTCTGADYAITFCPSLTSQKSSSYSSTLTPPTMGTPTSASPVTSTSTTNGSGSGSRSTDNQTVDSWLPSFIAEDSSKAISRFSTHSTLITTLVTLLIFSFHCL</sequence>
<dbReference type="SMART" id="SM00205">
    <property type="entry name" value="THN"/>
    <property type="match status" value="1"/>
</dbReference>
<evidence type="ECO:0000256" key="2">
    <source>
        <dbReference type="SAM" id="SignalP"/>
    </source>
</evidence>
<evidence type="ECO:0000256" key="1">
    <source>
        <dbReference type="SAM" id="MobiDB-lite"/>
    </source>
</evidence>
<dbReference type="Proteomes" id="UP000823749">
    <property type="component" value="Chromosome 6"/>
</dbReference>
<dbReference type="AlphaFoldDB" id="A0AAV6JP37"/>
<keyword evidence="2" id="KW-0732">Signal</keyword>
<dbReference type="PRINTS" id="PR00347">
    <property type="entry name" value="THAUMATIN"/>
</dbReference>
<feature type="chain" id="PRO_5043978032" evidence="2">
    <location>
        <begin position="27"/>
        <end position="330"/>
    </location>
</feature>
<evidence type="ECO:0000313" key="4">
    <source>
        <dbReference type="Proteomes" id="UP000823749"/>
    </source>
</evidence>
<dbReference type="InterPro" id="IPR037176">
    <property type="entry name" value="Osmotin/thaumatin-like_sf"/>
</dbReference>
<dbReference type="InterPro" id="IPR001938">
    <property type="entry name" value="Thaumatin"/>
</dbReference>
<dbReference type="PANTHER" id="PTHR31048">
    <property type="entry name" value="OS03G0233200 PROTEIN"/>
    <property type="match status" value="1"/>
</dbReference>
<dbReference type="EMBL" id="JACTNZ010000006">
    <property type="protein sequence ID" value="KAG5543001.1"/>
    <property type="molecule type" value="Genomic_DNA"/>
</dbReference>
<accession>A0AAV6JP37</accession>
<dbReference type="FunFam" id="2.60.110.10:FF:000001">
    <property type="entry name" value="THAUMATIN-LIKE PROTEIN 1"/>
    <property type="match status" value="1"/>
</dbReference>
<feature type="compositionally biased region" description="Low complexity" evidence="1">
    <location>
        <begin position="251"/>
        <end position="285"/>
    </location>
</feature>
<dbReference type="Gene3D" id="2.60.110.10">
    <property type="entry name" value="Thaumatin"/>
    <property type="match status" value="1"/>
</dbReference>
<keyword evidence="4" id="KW-1185">Reference proteome</keyword>
<gene>
    <name evidence="3" type="ORF">RHGRI_015928</name>
</gene>
<dbReference type="Pfam" id="PF00314">
    <property type="entry name" value="Thaumatin"/>
    <property type="match status" value="1"/>
</dbReference>
<dbReference type="PROSITE" id="PS51367">
    <property type="entry name" value="THAUMATIN_2"/>
    <property type="match status" value="1"/>
</dbReference>
<dbReference type="SUPFAM" id="SSF49870">
    <property type="entry name" value="Osmotin, thaumatin-like protein"/>
    <property type="match status" value="1"/>
</dbReference>
<organism evidence="3 4">
    <name type="scientific">Rhododendron griersonianum</name>
    <dbReference type="NCBI Taxonomy" id="479676"/>
    <lineage>
        <taxon>Eukaryota</taxon>
        <taxon>Viridiplantae</taxon>
        <taxon>Streptophyta</taxon>
        <taxon>Embryophyta</taxon>
        <taxon>Tracheophyta</taxon>
        <taxon>Spermatophyta</taxon>
        <taxon>Magnoliopsida</taxon>
        <taxon>eudicotyledons</taxon>
        <taxon>Gunneridae</taxon>
        <taxon>Pentapetalae</taxon>
        <taxon>asterids</taxon>
        <taxon>Ericales</taxon>
        <taxon>Ericaceae</taxon>
        <taxon>Ericoideae</taxon>
        <taxon>Rhodoreae</taxon>
        <taxon>Rhododendron</taxon>
    </lineage>
</organism>
<comment type="caution">
    <text evidence="3">The sequence shown here is derived from an EMBL/GenBank/DDBJ whole genome shotgun (WGS) entry which is preliminary data.</text>
</comment>
<feature type="region of interest" description="Disordered" evidence="1">
    <location>
        <begin position="251"/>
        <end position="288"/>
    </location>
</feature>
<dbReference type="CDD" id="cd09218">
    <property type="entry name" value="TLP-PA"/>
    <property type="match status" value="1"/>
</dbReference>
<proteinExistence type="predicted"/>
<reference evidence="3 4" key="1">
    <citation type="submission" date="2020-08" db="EMBL/GenBank/DDBJ databases">
        <title>Plant Genome Project.</title>
        <authorList>
            <person name="Zhang R.-G."/>
        </authorList>
    </citation>
    <scope>NUCLEOTIDE SEQUENCE [LARGE SCALE GENOMIC DNA]</scope>
    <source>
        <strain evidence="3">WSP0</strain>
        <tissue evidence="3">Leaf</tissue>
    </source>
</reference>
<feature type="signal peptide" evidence="2">
    <location>
        <begin position="1"/>
        <end position="26"/>
    </location>
</feature>
<evidence type="ECO:0000313" key="3">
    <source>
        <dbReference type="EMBL" id="KAG5543001.1"/>
    </source>
</evidence>
<protein>
    <submittedName>
        <fullName evidence="3">Uncharacterized protein</fullName>
    </submittedName>
</protein>
<name>A0AAV6JP37_9ERIC</name>